<name>A0A4Q2D099_9AGAR</name>
<gene>
    <name evidence="3" type="ORF">EST38_g13306</name>
</gene>
<dbReference type="Proteomes" id="UP000290288">
    <property type="component" value="Unassembled WGS sequence"/>
</dbReference>
<evidence type="ECO:0000313" key="3">
    <source>
        <dbReference type="EMBL" id="RXW12547.1"/>
    </source>
</evidence>
<feature type="region of interest" description="Disordered" evidence="1">
    <location>
        <begin position="24"/>
        <end position="106"/>
    </location>
</feature>
<evidence type="ECO:0000256" key="1">
    <source>
        <dbReference type="SAM" id="MobiDB-lite"/>
    </source>
</evidence>
<dbReference type="InterPro" id="IPR045341">
    <property type="entry name" value="DUF6532"/>
</dbReference>
<organism evidence="3 4">
    <name type="scientific">Candolleomyces aberdarensis</name>
    <dbReference type="NCBI Taxonomy" id="2316362"/>
    <lineage>
        <taxon>Eukaryota</taxon>
        <taxon>Fungi</taxon>
        <taxon>Dikarya</taxon>
        <taxon>Basidiomycota</taxon>
        <taxon>Agaricomycotina</taxon>
        <taxon>Agaricomycetes</taxon>
        <taxon>Agaricomycetidae</taxon>
        <taxon>Agaricales</taxon>
        <taxon>Agaricineae</taxon>
        <taxon>Psathyrellaceae</taxon>
        <taxon>Candolleomyces</taxon>
    </lineage>
</organism>
<reference evidence="3 4" key="1">
    <citation type="submission" date="2019-01" db="EMBL/GenBank/DDBJ databases">
        <title>Draft genome sequence of Psathyrella aberdarensis IHI B618.</title>
        <authorList>
            <person name="Buettner E."/>
            <person name="Kellner H."/>
        </authorList>
    </citation>
    <scope>NUCLEOTIDE SEQUENCE [LARGE SCALE GENOMIC DNA]</scope>
    <source>
        <strain evidence="3 4">IHI B618</strain>
    </source>
</reference>
<dbReference type="AlphaFoldDB" id="A0A4Q2D099"/>
<proteinExistence type="predicted"/>
<accession>A0A4Q2D099</accession>
<comment type="caution">
    <text evidence="3">The sequence shown here is derived from an EMBL/GenBank/DDBJ whole genome shotgun (WGS) entry which is preliminary data.</text>
</comment>
<protein>
    <recommendedName>
        <fullName evidence="2">DUF6532 domain-containing protein</fullName>
    </recommendedName>
</protein>
<keyword evidence="4" id="KW-1185">Reference proteome</keyword>
<dbReference type="OrthoDB" id="2755811at2759"/>
<dbReference type="Pfam" id="PF20149">
    <property type="entry name" value="DUF6532"/>
    <property type="match status" value="1"/>
</dbReference>
<sequence length="542" mass="60207">MEKQEAEGIKAVAAIEDKIWQKQPAQAMNAEHPNIPTFKTYKEPTPDSTEDMDVDEIRATDGRALGASDVPDALALSTNSSEASDEEPSPLNIAGSSDKETSEDLLDEEELRVYRKLEAKIARKQKMAKGQLRDAVNEQRKVKPMAHSIVKKMDMVVDSEDKDVEAVVKKKPTALEGFKKGWDKPLHGAKPRSVPATSARAKSQSTPAAITATVGFEDEQAMTVIAARTSKATALSQKGGTAKVFLRFCCVTYAYHKQMGITLKKVEISDAVKASAVPQKKHYSSKDLPLTDIEDGMKRWQDEVMPIVLSWASTLHDPFGINGDPALEQVVQGAWEEVFEDEDAPFTSIFVHVAGASIQTWRSQIGSKALKLLRQHFNGPEFHKKSSRAGFIENQLKQCRYIYEDPEQMTGAYQSPLLLKVYAHHQSQVQGTTDTKYGRPVGALAFAATALERALKLWKGGVEVEQNERPNFVRRPWAKRVEWHVNHLKDIGDRRWVKIENSAAKYLTEDKGGSEQADSDNEEIGSNVEVVFSDLDAEDSDI</sequence>
<dbReference type="EMBL" id="SDEE01001205">
    <property type="protein sequence ID" value="RXW12547.1"/>
    <property type="molecule type" value="Genomic_DNA"/>
</dbReference>
<evidence type="ECO:0000259" key="2">
    <source>
        <dbReference type="Pfam" id="PF20149"/>
    </source>
</evidence>
<feature type="region of interest" description="Disordered" evidence="1">
    <location>
        <begin position="179"/>
        <end position="204"/>
    </location>
</feature>
<evidence type="ECO:0000313" key="4">
    <source>
        <dbReference type="Proteomes" id="UP000290288"/>
    </source>
</evidence>
<feature type="domain" description="DUF6532" evidence="2">
    <location>
        <begin position="329"/>
        <end position="491"/>
    </location>
</feature>